<dbReference type="EMBL" id="AWXZ01000039">
    <property type="protein sequence ID" value="ESR23429.1"/>
    <property type="molecule type" value="Genomic_DNA"/>
</dbReference>
<protein>
    <submittedName>
        <fullName evidence="3">Putative PAS/PAC sensor protein</fullName>
    </submittedName>
</protein>
<sequence>MNLDARTPALSRHELQRLGETLANALPDAVVFADREGLIRHWNEGAARIFGYDAGEALGRSLDIIIPERLRQRHWDGYDHMMRTGRSQHDADELLSVPAVAKDGAKLSIQFTVAPVADDEGGIVGVVAVLRDVTETFEEMKRLRRAQRGE</sequence>
<evidence type="ECO:0000313" key="4">
    <source>
        <dbReference type="Proteomes" id="UP000017819"/>
    </source>
</evidence>
<dbReference type="PROSITE" id="PS50112">
    <property type="entry name" value="PAS"/>
    <property type="match status" value="1"/>
</dbReference>
<reference evidence="3 4" key="1">
    <citation type="journal article" date="2014" name="Genome Announc.">
        <title>Draft Genome Sequence of Lutibaculum baratangense Strain AMV1T, Isolated from a Mud Volcano in Andamans, India.</title>
        <authorList>
            <person name="Singh A."/>
            <person name="Sreenivas A."/>
            <person name="Sathyanarayana Reddy G."/>
            <person name="Pinnaka A.K."/>
            <person name="Shivaji S."/>
        </authorList>
    </citation>
    <scope>NUCLEOTIDE SEQUENCE [LARGE SCALE GENOMIC DNA]</scope>
    <source>
        <strain evidence="3 4">AMV1</strain>
    </source>
</reference>
<dbReference type="NCBIfam" id="TIGR00229">
    <property type="entry name" value="sensory_box"/>
    <property type="match status" value="1"/>
</dbReference>
<dbReference type="STRING" id="631454.N177_3497"/>
<dbReference type="Pfam" id="PF08448">
    <property type="entry name" value="PAS_4"/>
    <property type="match status" value="1"/>
</dbReference>
<dbReference type="PATRIC" id="fig|631454.5.peg.3457"/>
<evidence type="ECO:0000259" key="1">
    <source>
        <dbReference type="PROSITE" id="PS50112"/>
    </source>
</evidence>
<dbReference type="CDD" id="cd00130">
    <property type="entry name" value="PAS"/>
    <property type="match status" value="1"/>
</dbReference>
<evidence type="ECO:0000313" key="3">
    <source>
        <dbReference type="EMBL" id="ESR23429.1"/>
    </source>
</evidence>
<name>V4RDJ2_9HYPH</name>
<dbReference type="InterPro" id="IPR000700">
    <property type="entry name" value="PAS-assoc_C"/>
</dbReference>
<feature type="domain" description="PAC" evidence="2">
    <location>
        <begin position="93"/>
        <end position="145"/>
    </location>
</feature>
<dbReference type="InterPro" id="IPR013656">
    <property type="entry name" value="PAS_4"/>
</dbReference>
<dbReference type="AlphaFoldDB" id="V4RDJ2"/>
<dbReference type="InterPro" id="IPR052155">
    <property type="entry name" value="Biofilm_reg_signaling"/>
</dbReference>
<dbReference type="SUPFAM" id="SSF55785">
    <property type="entry name" value="PYP-like sensor domain (PAS domain)"/>
    <property type="match status" value="1"/>
</dbReference>
<proteinExistence type="predicted"/>
<organism evidence="3 4">
    <name type="scientific">Lutibaculum baratangense AMV1</name>
    <dbReference type="NCBI Taxonomy" id="631454"/>
    <lineage>
        <taxon>Bacteria</taxon>
        <taxon>Pseudomonadati</taxon>
        <taxon>Pseudomonadota</taxon>
        <taxon>Alphaproteobacteria</taxon>
        <taxon>Hyphomicrobiales</taxon>
        <taxon>Tepidamorphaceae</taxon>
        <taxon>Lutibaculum</taxon>
    </lineage>
</organism>
<keyword evidence="4" id="KW-1185">Reference proteome</keyword>
<accession>V4RDJ2</accession>
<comment type="caution">
    <text evidence="3">The sequence shown here is derived from an EMBL/GenBank/DDBJ whole genome shotgun (WGS) entry which is preliminary data.</text>
</comment>
<gene>
    <name evidence="3" type="ORF">N177_3497</name>
</gene>
<dbReference type="Gene3D" id="3.30.450.20">
    <property type="entry name" value="PAS domain"/>
    <property type="match status" value="1"/>
</dbReference>
<dbReference type="eggNOG" id="COG3829">
    <property type="taxonomic scope" value="Bacteria"/>
</dbReference>
<dbReference type="InterPro" id="IPR035965">
    <property type="entry name" value="PAS-like_dom_sf"/>
</dbReference>
<feature type="domain" description="PAS" evidence="1">
    <location>
        <begin position="11"/>
        <end position="68"/>
    </location>
</feature>
<dbReference type="Proteomes" id="UP000017819">
    <property type="component" value="Unassembled WGS sequence"/>
</dbReference>
<dbReference type="InterPro" id="IPR000014">
    <property type="entry name" value="PAS"/>
</dbReference>
<dbReference type="PROSITE" id="PS50113">
    <property type="entry name" value="PAC"/>
    <property type="match status" value="1"/>
</dbReference>
<evidence type="ECO:0000259" key="2">
    <source>
        <dbReference type="PROSITE" id="PS50113"/>
    </source>
</evidence>
<dbReference type="PANTHER" id="PTHR44757:SF2">
    <property type="entry name" value="BIOFILM ARCHITECTURE MAINTENANCE PROTEIN MBAA"/>
    <property type="match status" value="1"/>
</dbReference>
<dbReference type="SMART" id="SM00091">
    <property type="entry name" value="PAS"/>
    <property type="match status" value="1"/>
</dbReference>
<dbReference type="PANTHER" id="PTHR44757">
    <property type="entry name" value="DIGUANYLATE CYCLASE DGCP"/>
    <property type="match status" value="1"/>
</dbReference>